<evidence type="ECO:0000313" key="2">
    <source>
        <dbReference type="Proteomes" id="UP001060085"/>
    </source>
</evidence>
<accession>A0ACC0CGM0</accession>
<evidence type="ECO:0000313" key="1">
    <source>
        <dbReference type="EMBL" id="KAI5684070.1"/>
    </source>
</evidence>
<name>A0ACC0CGM0_CATRO</name>
<dbReference type="EMBL" id="CM044701">
    <property type="protein sequence ID" value="KAI5684070.1"/>
    <property type="molecule type" value="Genomic_DNA"/>
</dbReference>
<sequence>MAEESSRSRGVVMKFYDQKGYGFIKPDDGNEDLFVHQTEIRSEGYRTLKEGQVVEFLVALEGDKTKAVDVTGPNGVPVDNSRDRDGGRGGGGSRGGYGFSDGGYSRRNGNGYRGGGGGGAECQGGASIRRGMSETRWVGLKGSGLNDNCFL</sequence>
<protein>
    <submittedName>
        <fullName evidence="1">Uncharacterized protein</fullName>
    </submittedName>
</protein>
<reference evidence="2" key="1">
    <citation type="journal article" date="2023" name="Nat. Plants">
        <title>Single-cell RNA sequencing provides a high-resolution roadmap for understanding the multicellular compartmentation of specialized metabolism.</title>
        <authorList>
            <person name="Sun S."/>
            <person name="Shen X."/>
            <person name="Li Y."/>
            <person name="Li Y."/>
            <person name="Wang S."/>
            <person name="Li R."/>
            <person name="Zhang H."/>
            <person name="Shen G."/>
            <person name="Guo B."/>
            <person name="Wei J."/>
            <person name="Xu J."/>
            <person name="St-Pierre B."/>
            <person name="Chen S."/>
            <person name="Sun C."/>
        </authorList>
    </citation>
    <scope>NUCLEOTIDE SEQUENCE [LARGE SCALE GENOMIC DNA]</scope>
</reference>
<gene>
    <name evidence="1" type="ORF">M9H77_05298</name>
</gene>
<dbReference type="Proteomes" id="UP001060085">
    <property type="component" value="Linkage Group LG01"/>
</dbReference>
<proteinExistence type="predicted"/>
<keyword evidence="2" id="KW-1185">Reference proteome</keyword>
<organism evidence="1 2">
    <name type="scientific">Catharanthus roseus</name>
    <name type="common">Madagascar periwinkle</name>
    <name type="synonym">Vinca rosea</name>
    <dbReference type="NCBI Taxonomy" id="4058"/>
    <lineage>
        <taxon>Eukaryota</taxon>
        <taxon>Viridiplantae</taxon>
        <taxon>Streptophyta</taxon>
        <taxon>Embryophyta</taxon>
        <taxon>Tracheophyta</taxon>
        <taxon>Spermatophyta</taxon>
        <taxon>Magnoliopsida</taxon>
        <taxon>eudicotyledons</taxon>
        <taxon>Gunneridae</taxon>
        <taxon>Pentapetalae</taxon>
        <taxon>asterids</taxon>
        <taxon>lamiids</taxon>
        <taxon>Gentianales</taxon>
        <taxon>Apocynaceae</taxon>
        <taxon>Rauvolfioideae</taxon>
        <taxon>Vinceae</taxon>
        <taxon>Catharanthinae</taxon>
        <taxon>Catharanthus</taxon>
    </lineage>
</organism>
<comment type="caution">
    <text evidence="1">The sequence shown here is derived from an EMBL/GenBank/DDBJ whole genome shotgun (WGS) entry which is preliminary data.</text>
</comment>